<proteinExistence type="predicted"/>
<comment type="caution">
    <text evidence="1">The sequence shown here is derived from an EMBL/GenBank/DDBJ whole genome shotgun (WGS) entry which is preliminary data.</text>
</comment>
<keyword evidence="2" id="KW-1185">Reference proteome</keyword>
<dbReference type="EMBL" id="CM004390">
    <property type="protein sequence ID" value="KAG8656621.1"/>
    <property type="molecule type" value="Genomic_DNA"/>
</dbReference>
<gene>
    <name evidence="1" type="ORF">MANES_04G156550v8</name>
</gene>
<evidence type="ECO:0000313" key="2">
    <source>
        <dbReference type="Proteomes" id="UP000091857"/>
    </source>
</evidence>
<sequence length="387" mass="45814">MSPTTSKTGGIKIEEPNTNKDKGKITILTEYNETSSSDDETIYNPLEASDSDQDINVPINTIERQKPDDLKILYTKQKQYNAKNIYEWNIDDLSETEIIQITKEMVIVGNIYKQRVGITEKDAAENIILGFTGELRTWWDKLLSNEIKTNILTARRIDSTTGEPVIDPATGQLQSFTLAYLVYNIISHFIRDLDLYTERNSEILQNLKCRKLENFRWYKDNFLKRVYALADPNAYHWKEKFLTGLPRLFATKVKETIEQKFGHISYEDLTYGDLITCVNLTGIRLCRDMKLQQKLKMENRQSRRELGNWCEQFGFGPIKKHKQKKYRPFQTAKIYKKYNYKHKRYNKQIDKKPFRRKQFKRNNYRKNNFKRPNNKNNITCYLCNQKG</sequence>
<accession>A0ACB7I0M6</accession>
<name>A0ACB7I0M6_MANES</name>
<reference evidence="2" key="1">
    <citation type="journal article" date="2016" name="Nat. Biotechnol.">
        <title>Sequencing wild and cultivated cassava and related species reveals extensive interspecific hybridization and genetic diversity.</title>
        <authorList>
            <person name="Bredeson J.V."/>
            <person name="Lyons J.B."/>
            <person name="Prochnik S.E."/>
            <person name="Wu G.A."/>
            <person name="Ha C.M."/>
            <person name="Edsinger-Gonzales E."/>
            <person name="Grimwood J."/>
            <person name="Schmutz J."/>
            <person name="Rabbi I.Y."/>
            <person name="Egesi C."/>
            <person name="Nauluvula P."/>
            <person name="Lebot V."/>
            <person name="Ndunguru J."/>
            <person name="Mkamilo G."/>
            <person name="Bart R.S."/>
            <person name="Setter T.L."/>
            <person name="Gleadow R.M."/>
            <person name="Kulakow P."/>
            <person name="Ferguson M.E."/>
            <person name="Rounsley S."/>
            <person name="Rokhsar D.S."/>
        </authorList>
    </citation>
    <scope>NUCLEOTIDE SEQUENCE [LARGE SCALE GENOMIC DNA]</scope>
    <source>
        <strain evidence="2">cv. AM560-2</strain>
    </source>
</reference>
<organism evidence="1 2">
    <name type="scientific">Manihot esculenta</name>
    <name type="common">Cassava</name>
    <name type="synonym">Jatropha manihot</name>
    <dbReference type="NCBI Taxonomy" id="3983"/>
    <lineage>
        <taxon>Eukaryota</taxon>
        <taxon>Viridiplantae</taxon>
        <taxon>Streptophyta</taxon>
        <taxon>Embryophyta</taxon>
        <taxon>Tracheophyta</taxon>
        <taxon>Spermatophyta</taxon>
        <taxon>Magnoliopsida</taxon>
        <taxon>eudicotyledons</taxon>
        <taxon>Gunneridae</taxon>
        <taxon>Pentapetalae</taxon>
        <taxon>rosids</taxon>
        <taxon>fabids</taxon>
        <taxon>Malpighiales</taxon>
        <taxon>Euphorbiaceae</taxon>
        <taxon>Crotonoideae</taxon>
        <taxon>Manihoteae</taxon>
        <taxon>Manihot</taxon>
    </lineage>
</organism>
<dbReference type="Proteomes" id="UP000091857">
    <property type="component" value="Chromosome 4"/>
</dbReference>
<protein>
    <submittedName>
        <fullName evidence="1">Uncharacterized protein</fullName>
    </submittedName>
</protein>
<evidence type="ECO:0000313" key="1">
    <source>
        <dbReference type="EMBL" id="KAG8656621.1"/>
    </source>
</evidence>
<feature type="non-terminal residue" evidence="1">
    <location>
        <position position="387"/>
    </location>
</feature>